<comment type="pathway">
    <text evidence="2 9">Amino-acid biosynthesis; L-tryptophan biosynthesis; L-tryptophan from chorismate: step 3/5.</text>
</comment>
<comment type="catalytic activity">
    <reaction evidence="1 9">
        <text>N-(5-phospho-beta-D-ribosyl)anthranilate = 1-(2-carboxyphenylamino)-1-deoxy-D-ribulose 5-phosphate</text>
        <dbReference type="Rhea" id="RHEA:21540"/>
        <dbReference type="ChEBI" id="CHEBI:18277"/>
        <dbReference type="ChEBI" id="CHEBI:58613"/>
        <dbReference type="EC" id="5.3.1.24"/>
    </reaction>
</comment>
<accession>A0ABR7VK08</accession>
<dbReference type="PANTHER" id="PTHR42894:SF1">
    <property type="entry name" value="N-(5'-PHOSPHORIBOSYL)ANTHRANILATE ISOMERASE"/>
    <property type="match status" value="1"/>
</dbReference>
<dbReference type="InterPro" id="IPR011060">
    <property type="entry name" value="RibuloseP-bd_barrel"/>
</dbReference>
<comment type="caution">
    <text evidence="11">The sequence shown here is derived from an EMBL/GenBank/DDBJ whole genome shotgun (WGS) entry which is preliminary data.</text>
</comment>
<evidence type="ECO:0000256" key="8">
    <source>
        <dbReference type="ARBA" id="ARBA00023235"/>
    </source>
</evidence>
<dbReference type="GO" id="GO:0016853">
    <property type="term" value="F:isomerase activity"/>
    <property type="evidence" value="ECO:0007669"/>
    <property type="project" value="UniProtKB-KW"/>
</dbReference>
<keyword evidence="5 9" id="KW-0028">Amino-acid biosynthesis</keyword>
<name>A0ABR7VK08_9FLAO</name>
<sequence length="220" mass="25272">MSQYHKITNESEREPLRIKVCGMNLNTSAVAGLNPDYLGFIFWEQSKRYFDGNGAELPHRIKKVGVFVSAYIEEIIEKVNAHQLVTVQLHGNETPEFCRILKSELKGVSIIKVFTIKEAFDFKELQPFESVCDYYLFDTKGKLPGGNGYKFNWKVLKDYPSKKPFFLSGGIGLEDLESVKEFMTRPESRYCHAVDVNSRFEIAPGLKDIVKLKEFIKSLR</sequence>
<dbReference type="Proteomes" id="UP000598350">
    <property type="component" value="Unassembled WGS sequence"/>
</dbReference>
<evidence type="ECO:0000256" key="5">
    <source>
        <dbReference type="ARBA" id="ARBA00022605"/>
    </source>
</evidence>
<organism evidence="11 12">
    <name type="scientific">Maribacter arenosus</name>
    <dbReference type="NCBI Taxonomy" id="1854708"/>
    <lineage>
        <taxon>Bacteria</taxon>
        <taxon>Pseudomonadati</taxon>
        <taxon>Bacteroidota</taxon>
        <taxon>Flavobacteriia</taxon>
        <taxon>Flavobacteriales</taxon>
        <taxon>Flavobacteriaceae</taxon>
        <taxon>Maribacter</taxon>
    </lineage>
</organism>
<dbReference type="InterPro" id="IPR013785">
    <property type="entry name" value="Aldolase_TIM"/>
</dbReference>
<evidence type="ECO:0000256" key="3">
    <source>
        <dbReference type="ARBA" id="ARBA00012572"/>
    </source>
</evidence>
<evidence type="ECO:0000313" key="12">
    <source>
        <dbReference type="Proteomes" id="UP000598350"/>
    </source>
</evidence>
<dbReference type="EC" id="5.3.1.24" evidence="3 9"/>
<keyword evidence="6 9" id="KW-0822">Tryptophan biosynthesis</keyword>
<dbReference type="InterPro" id="IPR001240">
    <property type="entry name" value="PRAI_dom"/>
</dbReference>
<dbReference type="Pfam" id="PF00697">
    <property type="entry name" value="PRAI"/>
    <property type="match status" value="1"/>
</dbReference>
<evidence type="ECO:0000256" key="1">
    <source>
        <dbReference type="ARBA" id="ARBA00001164"/>
    </source>
</evidence>
<dbReference type="SUPFAM" id="SSF51366">
    <property type="entry name" value="Ribulose-phoshate binding barrel"/>
    <property type="match status" value="1"/>
</dbReference>
<evidence type="ECO:0000259" key="10">
    <source>
        <dbReference type="Pfam" id="PF00697"/>
    </source>
</evidence>
<comment type="similarity">
    <text evidence="9">Belongs to the TrpF family.</text>
</comment>
<keyword evidence="12" id="KW-1185">Reference proteome</keyword>
<dbReference type="CDD" id="cd00405">
    <property type="entry name" value="PRAI"/>
    <property type="match status" value="1"/>
</dbReference>
<dbReference type="InterPro" id="IPR044643">
    <property type="entry name" value="TrpF_fam"/>
</dbReference>
<reference evidence="11 12" key="1">
    <citation type="submission" date="2020-05" db="EMBL/GenBank/DDBJ databases">
        <title>The draft genome sequence of Maribacter arenosus CAU 1321.</title>
        <authorList>
            <person name="Mu L."/>
        </authorList>
    </citation>
    <scope>NUCLEOTIDE SEQUENCE [LARGE SCALE GENOMIC DNA]</scope>
    <source>
        <strain evidence="11 12">CAU 1321</strain>
    </source>
</reference>
<dbReference type="HAMAP" id="MF_00135">
    <property type="entry name" value="PRAI"/>
    <property type="match status" value="1"/>
</dbReference>
<dbReference type="RefSeq" id="WP_188315514.1">
    <property type="nucleotide sequence ID" value="NZ_JABTCG010000007.1"/>
</dbReference>
<dbReference type="Gene3D" id="3.20.20.70">
    <property type="entry name" value="Aldolase class I"/>
    <property type="match status" value="1"/>
</dbReference>
<dbReference type="PANTHER" id="PTHR42894">
    <property type="entry name" value="N-(5'-PHOSPHORIBOSYL)ANTHRANILATE ISOMERASE"/>
    <property type="match status" value="1"/>
</dbReference>
<keyword evidence="7 9" id="KW-0057">Aromatic amino acid biosynthesis</keyword>
<proteinExistence type="inferred from homology"/>
<evidence type="ECO:0000256" key="9">
    <source>
        <dbReference type="HAMAP-Rule" id="MF_00135"/>
    </source>
</evidence>
<keyword evidence="8 9" id="KW-0413">Isomerase</keyword>
<evidence type="ECO:0000256" key="4">
    <source>
        <dbReference type="ARBA" id="ARBA00022272"/>
    </source>
</evidence>
<dbReference type="EMBL" id="JABTCG010000007">
    <property type="protein sequence ID" value="MBD0852389.1"/>
    <property type="molecule type" value="Genomic_DNA"/>
</dbReference>
<gene>
    <name evidence="9" type="primary">trpF</name>
    <name evidence="11" type="ORF">HPE63_17030</name>
</gene>
<protein>
    <recommendedName>
        <fullName evidence="4 9">N-(5'-phosphoribosyl)anthranilate isomerase</fullName>
        <shortName evidence="9">PRAI</shortName>
        <ecNumber evidence="3 9">5.3.1.24</ecNumber>
    </recommendedName>
</protein>
<evidence type="ECO:0000256" key="7">
    <source>
        <dbReference type="ARBA" id="ARBA00023141"/>
    </source>
</evidence>
<evidence type="ECO:0000256" key="2">
    <source>
        <dbReference type="ARBA" id="ARBA00004664"/>
    </source>
</evidence>
<feature type="domain" description="N-(5'phosphoribosyl) anthranilate isomerase (PRAI)" evidence="10">
    <location>
        <begin position="34"/>
        <end position="217"/>
    </location>
</feature>
<evidence type="ECO:0000313" key="11">
    <source>
        <dbReference type="EMBL" id="MBD0852389.1"/>
    </source>
</evidence>
<evidence type="ECO:0000256" key="6">
    <source>
        <dbReference type="ARBA" id="ARBA00022822"/>
    </source>
</evidence>